<dbReference type="AlphaFoldDB" id="X1DN47"/>
<evidence type="ECO:0000313" key="1">
    <source>
        <dbReference type="EMBL" id="GAH21592.1"/>
    </source>
</evidence>
<dbReference type="EMBL" id="BARU01003216">
    <property type="protein sequence ID" value="GAH21592.1"/>
    <property type="molecule type" value="Genomic_DNA"/>
</dbReference>
<reference evidence="1" key="1">
    <citation type="journal article" date="2014" name="Front. Microbiol.">
        <title>High frequency of phylogenetically diverse reductive dehalogenase-homologous genes in deep subseafloor sedimentary metagenomes.</title>
        <authorList>
            <person name="Kawai M."/>
            <person name="Futagami T."/>
            <person name="Toyoda A."/>
            <person name="Takaki Y."/>
            <person name="Nishi S."/>
            <person name="Hori S."/>
            <person name="Arai W."/>
            <person name="Tsubouchi T."/>
            <person name="Morono Y."/>
            <person name="Uchiyama I."/>
            <person name="Ito T."/>
            <person name="Fujiyama A."/>
            <person name="Inagaki F."/>
            <person name="Takami H."/>
        </authorList>
    </citation>
    <scope>NUCLEOTIDE SEQUENCE</scope>
    <source>
        <strain evidence="1">Expedition CK06-06</strain>
    </source>
</reference>
<name>X1DN47_9ZZZZ</name>
<organism evidence="1">
    <name type="scientific">marine sediment metagenome</name>
    <dbReference type="NCBI Taxonomy" id="412755"/>
    <lineage>
        <taxon>unclassified sequences</taxon>
        <taxon>metagenomes</taxon>
        <taxon>ecological metagenomes</taxon>
    </lineage>
</organism>
<sequence>MARHLPNQRTKFVSRLDRLEAHLGKDSKFDSKLKAELPKFWLPFIQDDTPIILDLSDIAKTFAKKMDYLATVRDGSTGKLVNGYWLVELYASLSRKNPVPVLLEPFSHEEPYSPGQNPVVLAAVHKVFELTNKRGVLRPEYSSFYFCFTFNVRLLCF</sequence>
<protein>
    <submittedName>
        <fullName evidence="1">Uncharacterized protein</fullName>
    </submittedName>
</protein>
<gene>
    <name evidence="1" type="ORF">S03H2_07091</name>
</gene>
<accession>X1DN47</accession>
<proteinExistence type="predicted"/>
<comment type="caution">
    <text evidence="1">The sequence shown here is derived from an EMBL/GenBank/DDBJ whole genome shotgun (WGS) entry which is preliminary data.</text>
</comment>